<feature type="domain" description="Lon proteolytic" evidence="4">
    <location>
        <begin position="563"/>
        <end position="758"/>
    </location>
</feature>
<feature type="active site" evidence="2">
    <location>
        <position position="653"/>
    </location>
</feature>
<dbReference type="AlphaFoldDB" id="A0AA86T7V8"/>
<dbReference type="Proteomes" id="UP001179121">
    <property type="component" value="Chromosome"/>
</dbReference>
<dbReference type="InterPro" id="IPR020568">
    <property type="entry name" value="Ribosomal_Su5_D2-typ_SF"/>
</dbReference>
<evidence type="ECO:0000313" key="6">
    <source>
        <dbReference type="Proteomes" id="UP001179121"/>
    </source>
</evidence>
<dbReference type="Pfam" id="PF13654">
    <property type="entry name" value="AAA_32"/>
    <property type="match status" value="1"/>
</dbReference>
<evidence type="ECO:0000259" key="4">
    <source>
        <dbReference type="PROSITE" id="PS51786"/>
    </source>
</evidence>
<dbReference type="InterPro" id="IPR041699">
    <property type="entry name" value="AAA_32"/>
</dbReference>
<dbReference type="InterPro" id="IPR027417">
    <property type="entry name" value="P-loop_NTPase"/>
</dbReference>
<dbReference type="Pfam" id="PF05362">
    <property type="entry name" value="Lon_C"/>
    <property type="match status" value="1"/>
</dbReference>
<evidence type="ECO:0000256" key="1">
    <source>
        <dbReference type="ARBA" id="ARBA00022670"/>
    </source>
</evidence>
<protein>
    <recommendedName>
        <fullName evidence="2">endopeptidase La</fullName>
        <ecNumber evidence="2">3.4.21.53</ecNumber>
    </recommendedName>
</protein>
<dbReference type="EMBL" id="OX365700">
    <property type="protein sequence ID" value="CAI4033855.1"/>
    <property type="molecule type" value="Genomic_DNA"/>
</dbReference>
<dbReference type="Pfam" id="PF20436">
    <property type="entry name" value="LonB_AAA-LID"/>
    <property type="match status" value="1"/>
</dbReference>
<accession>A0AA86T7V8</accession>
<dbReference type="InterPro" id="IPR008269">
    <property type="entry name" value="Lon_proteolytic"/>
</dbReference>
<gene>
    <name evidence="5" type="ORF">DNFV4_04297</name>
</gene>
<sequence length="831" mass="92774">MDKFKLPPSLLTPVIDPEGLGFEQTGELTPLDETIGQERAVEALEFGLHMKGPGFNLYVAGPAGTGKASLVRRMVRRMAREEPPPPDWCYVNNFQDPSQPSCLRFPAGQGRVFAQAMAVFVQGLRRDIPTTFESKPYLDAKAKIHDETEAKKKALFRELHEFGREHGFGFEELPMGFGLVPLRSGRPMTEEEIEQLSDHERRALSEQRKALESEIREFHVRIHALDHEAERRLLDLDRQVVQTVMEDRFAAVRQAYQAMPDVRAYLDRLHEDVVTHYRDFLPKDKPALPFLAIDGASPRTDLTRYQVNLLVEHAADQGAPVIDESHPTYANLIGKIERKAHMGVMYTDFTEIKAGALLRANGGYLVLSAVDVLRQPFSWDALKRVLKTGHLTIEDASEYVGFSTIGLKPEPIPVDVKVILVGPPIVYQLLQAYEEDFRKIFKVKADFDVDIERSEQQDRQYARFIARVCRDEQLPHFSKEAVAAVIHRGFRLAERHDRLSLRFSLISDLIREAGFWAQRDGRRLVTDADVETAIDHKRRRSNLAEQWIQDEIREGTLLVDVDGEVMGQVNGLSLHLLGDYAFGRPCRITARVSVGTKGVIDIQREAELAGHVHSKGVLTLAGYLAGKFAGTHPFALNATLTFEQTYSEVEGDSAAAAELIAILSSLAEVPVKQSLAITGSVNQLGEIQPIGGVNEKIEGFFETCRRRGLTGRQGVIIPARNIKHLALRPEVVKAVETGTFAVYGVNSVEEAVELMTGLAAGERDREGFYPEESLFGRVDLRMEELAQIVASWGEMVAKASSGPVETGKESARPSSPARLRSRHLPTTPHPE</sequence>
<dbReference type="GO" id="GO:0004252">
    <property type="term" value="F:serine-type endopeptidase activity"/>
    <property type="evidence" value="ECO:0007669"/>
    <property type="project" value="UniProtKB-UniRule"/>
</dbReference>
<keyword evidence="2" id="KW-0720">Serine protease</keyword>
<dbReference type="GO" id="GO:0005524">
    <property type="term" value="F:ATP binding"/>
    <property type="evidence" value="ECO:0007669"/>
    <property type="project" value="InterPro"/>
</dbReference>
<comment type="similarity">
    <text evidence="2">Belongs to the peptidase S16 family.</text>
</comment>
<dbReference type="Gene3D" id="3.40.50.300">
    <property type="entry name" value="P-loop containing nucleotide triphosphate hydrolases"/>
    <property type="match status" value="2"/>
</dbReference>
<dbReference type="InterPro" id="IPR046844">
    <property type="entry name" value="Lon-like_helical"/>
</dbReference>
<evidence type="ECO:0000313" key="5">
    <source>
        <dbReference type="EMBL" id="CAI4033855.1"/>
    </source>
</evidence>
<reference evidence="5" key="1">
    <citation type="submission" date="2022-10" db="EMBL/GenBank/DDBJ databases">
        <authorList>
            <person name="Koch H."/>
        </authorList>
    </citation>
    <scope>NUCLEOTIDE SEQUENCE</scope>
    <source>
        <strain evidence="5">DNF</strain>
    </source>
</reference>
<dbReference type="GO" id="GO:0030163">
    <property type="term" value="P:protein catabolic process"/>
    <property type="evidence" value="ECO:0007669"/>
    <property type="project" value="InterPro"/>
</dbReference>
<dbReference type="EC" id="3.4.21.53" evidence="2"/>
<dbReference type="InterPro" id="IPR046843">
    <property type="entry name" value="LonB_AAA-LID"/>
</dbReference>
<dbReference type="PRINTS" id="PR00830">
    <property type="entry name" value="ENDOLAPTASE"/>
</dbReference>
<keyword evidence="2" id="KW-0378">Hydrolase</keyword>
<dbReference type="SUPFAM" id="SSF52540">
    <property type="entry name" value="P-loop containing nucleoside triphosphate hydrolases"/>
    <property type="match status" value="1"/>
</dbReference>
<name>A0AA86T7V8_9BACT</name>
<feature type="region of interest" description="Disordered" evidence="3">
    <location>
        <begin position="799"/>
        <end position="831"/>
    </location>
</feature>
<dbReference type="KEGG" id="nti:DNFV4_04297"/>
<proteinExistence type="inferred from homology"/>
<keyword evidence="6" id="KW-1185">Reference proteome</keyword>
<dbReference type="InterPro" id="IPR014721">
    <property type="entry name" value="Ribsml_uS5_D2-typ_fold_subgr"/>
</dbReference>
<keyword evidence="1 2" id="KW-0645">Protease</keyword>
<feature type="active site" evidence="2">
    <location>
        <position position="696"/>
    </location>
</feature>
<dbReference type="Gene3D" id="3.30.230.10">
    <property type="match status" value="1"/>
</dbReference>
<dbReference type="SUPFAM" id="SSF54211">
    <property type="entry name" value="Ribosomal protein S5 domain 2-like"/>
    <property type="match status" value="1"/>
</dbReference>
<evidence type="ECO:0000256" key="3">
    <source>
        <dbReference type="SAM" id="MobiDB-lite"/>
    </source>
</evidence>
<organism evidence="5 6">
    <name type="scientific">Nitrospira tepida</name>
    <dbReference type="NCBI Taxonomy" id="2973512"/>
    <lineage>
        <taxon>Bacteria</taxon>
        <taxon>Pseudomonadati</taxon>
        <taxon>Nitrospirota</taxon>
        <taxon>Nitrospiria</taxon>
        <taxon>Nitrospirales</taxon>
        <taxon>Nitrospiraceae</taxon>
        <taxon>Nitrospira</taxon>
    </lineage>
</organism>
<comment type="catalytic activity">
    <reaction evidence="2">
        <text>Hydrolysis of proteins in presence of ATP.</text>
        <dbReference type="EC" id="3.4.21.53"/>
    </reaction>
</comment>
<dbReference type="GO" id="GO:0004176">
    <property type="term" value="F:ATP-dependent peptidase activity"/>
    <property type="evidence" value="ECO:0007669"/>
    <property type="project" value="UniProtKB-UniRule"/>
</dbReference>
<evidence type="ECO:0000256" key="2">
    <source>
        <dbReference type="PROSITE-ProRule" id="PRU01122"/>
    </source>
</evidence>
<dbReference type="GO" id="GO:0006508">
    <property type="term" value="P:proteolysis"/>
    <property type="evidence" value="ECO:0007669"/>
    <property type="project" value="UniProtKB-KW"/>
</dbReference>
<dbReference type="Pfam" id="PF20437">
    <property type="entry name" value="LonC_helical"/>
    <property type="match status" value="1"/>
</dbReference>
<dbReference type="PANTHER" id="PTHR10046">
    <property type="entry name" value="ATP DEPENDENT LON PROTEASE FAMILY MEMBER"/>
    <property type="match status" value="1"/>
</dbReference>
<dbReference type="Gene3D" id="1.10.8.60">
    <property type="match status" value="1"/>
</dbReference>
<dbReference type="InterPro" id="IPR027065">
    <property type="entry name" value="Lon_Prtase"/>
</dbReference>
<dbReference type="PROSITE" id="PS51786">
    <property type="entry name" value="LON_PROTEOLYTIC"/>
    <property type="match status" value="1"/>
</dbReference>
<dbReference type="RefSeq" id="WP_289271281.1">
    <property type="nucleotide sequence ID" value="NZ_OX365700.1"/>
</dbReference>